<feature type="domain" description="Bacterial type II secretion system protein E" evidence="6">
    <location>
        <begin position="383"/>
        <end position="397"/>
    </location>
</feature>
<dbReference type="SUPFAM" id="SSF160246">
    <property type="entry name" value="EspE N-terminal domain-like"/>
    <property type="match status" value="1"/>
</dbReference>
<comment type="subcellular location">
    <subcellularLocation>
        <location evidence="1">Cytoplasm</location>
    </subcellularLocation>
</comment>
<dbReference type="CDD" id="cd01129">
    <property type="entry name" value="PulE-GspE-like"/>
    <property type="match status" value="1"/>
</dbReference>
<dbReference type="OrthoDB" id="9776961at2"/>
<dbReference type="PANTHER" id="PTHR30258:SF1">
    <property type="entry name" value="PROTEIN TRANSPORT PROTEIN HOFB HOMOLOG"/>
    <property type="match status" value="1"/>
</dbReference>
<keyword evidence="5" id="KW-0067">ATP-binding</keyword>
<gene>
    <name evidence="7" type="primary">pilB</name>
    <name evidence="7" type="ORF">JV46_21670</name>
</gene>
<dbReference type="Gene3D" id="3.40.50.300">
    <property type="entry name" value="P-loop containing nucleotide triphosphate hydrolases"/>
    <property type="match status" value="1"/>
</dbReference>
<protein>
    <submittedName>
        <fullName evidence="7">Type IV pilus assembly major pilin protein PilB</fullName>
    </submittedName>
</protein>
<dbReference type="PROSITE" id="PS00662">
    <property type="entry name" value="T2SP_E"/>
    <property type="match status" value="1"/>
</dbReference>
<dbReference type="GO" id="GO:0005737">
    <property type="term" value="C:cytoplasm"/>
    <property type="evidence" value="ECO:0007669"/>
    <property type="project" value="UniProtKB-SubCell"/>
</dbReference>
<dbReference type="SUPFAM" id="SSF52540">
    <property type="entry name" value="P-loop containing nucleoside triphosphate hydrolases"/>
    <property type="match status" value="1"/>
</dbReference>
<sequence length="565" mass="63085">MALTGLVKHLHKRGLINKEDAEKLIEESRQTDTSQVSLLLKSDDFTPRKISLLISDAYSLPFLDLDSIIVQDMPLNLLPEEFIRSRRVMPLHQHGRTLFIGITDPVSLEAIEQISFKTALSTRPVVIDDDAMKALLDSDMFKGDEAAFDALDAAHLDNIEFDAGESEDDEEEQVSYSDDTPIVRFINKILVDAINSETSDIHFEPYEKFYRIRYRQDGVLREVGRPPITTGARLSSRLKIMARLNITEKRIPQDGRIRLHLSKHRSIDFRVNTLPTLYGEKVVLRILDPSTAKLDIDILGMTDEQNKLYREAIGRPYGMILVTGPTGSGKTVTLYSAMNKINKPGTNISAAEDPVEIPLAGINQVNVNPKVGLTFASALRAFLRQDPDIIMVGEIRDIETAEIAVKAAQTGHLVFSTLHTNDAPQTLTRLANMGLPPYNIAASVLLIMAQRLVRVLCPHCKEPESLPDEVLLEEGFSLEDIKKGINLFKAVGCDKCTEGYNSRTGIFQLLPVNEAMQKMILEGGTTLELDELAETQGVWNLRRSGLEKIKQGFTSLEEINRVTLD</sequence>
<name>A0A0B0HE80_SOVGS</name>
<dbReference type="InterPro" id="IPR007831">
    <property type="entry name" value="T2SS_GspE_N"/>
</dbReference>
<evidence type="ECO:0000259" key="6">
    <source>
        <dbReference type="PROSITE" id="PS00662"/>
    </source>
</evidence>
<dbReference type="InterPro" id="IPR013374">
    <property type="entry name" value="ATPase_typ4_pilus-assembl_PilB"/>
</dbReference>
<dbReference type="NCBIfam" id="TIGR02538">
    <property type="entry name" value="type_IV_pilB"/>
    <property type="match status" value="1"/>
</dbReference>
<dbReference type="InterPro" id="IPR027417">
    <property type="entry name" value="P-loop_NTPase"/>
</dbReference>
<dbReference type="GO" id="GO:0016887">
    <property type="term" value="F:ATP hydrolysis activity"/>
    <property type="evidence" value="ECO:0007669"/>
    <property type="project" value="InterPro"/>
</dbReference>
<accession>A0A0B0HE80</accession>
<dbReference type="Pfam" id="PF00437">
    <property type="entry name" value="T2SSE"/>
    <property type="match status" value="1"/>
</dbReference>
<dbReference type="STRING" id="2340.JV46_21670"/>
<evidence type="ECO:0000256" key="2">
    <source>
        <dbReference type="ARBA" id="ARBA00006611"/>
    </source>
</evidence>
<comment type="similarity">
    <text evidence="2">Belongs to the GSP E family.</text>
</comment>
<dbReference type="FunFam" id="3.40.50.300:FF:000398">
    <property type="entry name" value="Type IV pilus assembly ATPase PilB"/>
    <property type="match status" value="1"/>
</dbReference>
<evidence type="ECO:0000313" key="7">
    <source>
        <dbReference type="EMBL" id="KHF26234.1"/>
    </source>
</evidence>
<evidence type="ECO:0000256" key="3">
    <source>
        <dbReference type="ARBA" id="ARBA00022490"/>
    </source>
</evidence>
<dbReference type="Gene3D" id="3.30.450.90">
    <property type="match status" value="1"/>
</dbReference>
<dbReference type="InterPro" id="IPR001482">
    <property type="entry name" value="T2SS/T4SS_dom"/>
</dbReference>
<keyword evidence="8" id="KW-1185">Reference proteome</keyword>
<dbReference type="Proteomes" id="UP000030856">
    <property type="component" value="Unassembled WGS sequence"/>
</dbReference>
<evidence type="ECO:0000313" key="8">
    <source>
        <dbReference type="Proteomes" id="UP000030856"/>
    </source>
</evidence>
<dbReference type="EMBL" id="JRAA01000001">
    <property type="protein sequence ID" value="KHF26234.1"/>
    <property type="molecule type" value="Genomic_DNA"/>
</dbReference>
<keyword evidence="3" id="KW-0963">Cytoplasm</keyword>
<evidence type="ECO:0000256" key="4">
    <source>
        <dbReference type="ARBA" id="ARBA00022741"/>
    </source>
</evidence>
<dbReference type="eggNOG" id="COG2804">
    <property type="taxonomic scope" value="Bacteria"/>
</dbReference>
<dbReference type="FunFam" id="3.30.450.90:FF:000001">
    <property type="entry name" value="Type II secretion system ATPase GspE"/>
    <property type="match status" value="1"/>
</dbReference>
<keyword evidence="4" id="KW-0547">Nucleotide-binding</keyword>
<evidence type="ECO:0000256" key="5">
    <source>
        <dbReference type="ARBA" id="ARBA00022840"/>
    </source>
</evidence>
<dbReference type="GO" id="GO:0005524">
    <property type="term" value="F:ATP binding"/>
    <property type="evidence" value="ECO:0007669"/>
    <property type="project" value="UniProtKB-KW"/>
</dbReference>
<dbReference type="InterPro" id="IPR037257">
    <property type="entry name" value="T2SS_E_N_sf"/>
</dbReference>
<dbReference type="Gene3D" id="3.30.300.160">
    <property type="entry name" value="Type II secretion system, protein E, N-terminal domain"/>
    <property type="match status" value="1"/>
</dbReference>
<proteinExistence type="inferred from homology"/>
<organism evidence="7 8">
    <name type="scientific">Solemya velum gill symbiont</name>
    <dbReference type="NCBI Taxonomy" id="2340"/>
    <lineage>
        <taxon>Bacteria</taxon>
        <taxon>Pseudomonadati</taxon>
        <taxon>Pseudomonadota</taxon>
        <taxon>Gammaproteobacteria</taxon>
        <taxon>sulfur-oxidizing symbionts</taxon>
    </lineage>
</organism>
<reference evidence="7 8" key="1">
    <citation type="journal article" date="2014" name="BMC Genomics">
        <title>The genome of the intracellular bacterium of the coastal bivalve, Solemya velum: a blueprint for thriving in and out of symbiosis.</title>
        <authorList>
            <person name="Dmytrenko O."/>
            <person name="Russell S.L."/>
            <person name="Loo W.T."/>
            <person name="Fontanez K.M."/>
            <person name="Liao L."/>
            <person name="Roeselers G."/>
            <person name="Sharma R."/>
            <person name="Stewart F.J."/>
            <person name="Newton I.L."/>
            <person name="Woyke T."/>
            <person name="Wu D."/>
            <person name="Lang J.M."/>
            <person name="Eisen J.A."/>
            <person name="Cavanaugh C.M."/>
        </authorList>
    </citation>
    <scope>NUCLEOTIDE SEQUENCE [LARGE SCALE GENOMIC DNA]</scope>
    <source>
        <strain evidence="7 8">WH</strain>
    </source>
</reference>
<dbReference type="RefSeq" id="WP_043115976.1">
    <property type="nucleotide sequence ID" value="NZ_JRAA01000001.1"/>
</dbReference>
<dbReference type="Pfam" id="PF05157">
    <property type="entry name" value="MshEN"/>
    <property type="match status" value="1"/>
</dbReference>
<dbReference type="GO" id="GO:0005886">
    <property type="term" value="C:plasma membrane"/>
    <property type="evidence" value="ECO:0007669"/>
    <property type="project" value="TreeGrafter"/>
</dbReference>
<evidence type="ECO:0000256" key="1">
    <source>
        <dbReference type="ARBA" id="ARBA00004496"/>
    </source>
</evidence>
<comment type="caution">
    <text evidence="7">The sequence shown here is derived from an EMBL/GenBank/DDBJ whole genome shotgun (WGS) entry which is preliminary data.</text>
</comment>
<dbReference type="PANTHER" id="PTHR30258">
    <property type="entry name" value="TYPE II SECRETION SYSTEM PROTEIN GSPE-RELATED"/>
    <property type="match status" value="1"/>
</dbReference>
<dbReference type="GO" id="GO:0009297">
    <property type="term" value="P:pilus assembly"/>
    <property type="evidence" value="ECO:0007669"/>
    <property type="project" value="InterPro"/>
</dbReference>
<dbReference type="PATRIC" id="fig|2340.3.peg.746"/>
<dbReference type="AlphaFoldDB" id="A0A0B0HE80"/>